<dbReference type="Gene3D" id="3.30.230.10">
    <property type="match status" value="1"/>
</dbReference>
<dbReference type="SUPFAM" id="SSF54211">
    <property type="entry name" value="Ribosomal protein S5 domain 2-like"/>
    <property type="match status" value="1"/>
</dbReference>
<protein>
    <recommendedName>
        <fullName evidence="7 8">Ribonuclease P protein component</fullName>
        <shortName evidence="7">RNase P protein</shortName>
        <shortName evidence="7">RNaseP protein</shortName>
        <ecNumber evidence="7 8">3.1.26.5</ecNumber>
    </recommendedName>
    <alternativeName>
        <fullName evidence="7">Protein C5</fullName>
    </alternativeName>
</protein>
<dbReference type="PATRIC" id="fig|1276220.3.peg.1121"/>
<dbReference type="InterPro" id="IPR000100">
    <property type="entry name" value="RNase_P"/>
</dbReference>
<comment type="subunit">
    <text evidence="7">Consists of a catalytic RNA component (M1 or rnpB) and a protein subunit.</text>
</comment>
<proteinExistence type="inferred from homology"/>
<keyword evidence="4 7" id="KW-0255">Endonuclease</keyword>
<dbReference type="PANTHER" id="PTHR33992:SF1">
    <property type="entry name" value="RIBONUCLEASE P PROTEIN COMPONENT"/>
    <property type="match status" value="1"/>
</dbReference>
<dbReference type="AlphaFoldDB" id="S5M112"/>
<keyword evidence="5 7" id="KW-0378">Hydrolase</keyword>
<keyword evidence="3 7" id="KW-0540">Nuclease</keyword>
<evidence type="ECO:0000256" key="5">
    <source>
        <dbReference type="ARBA" id="ARBA00022801"/>
    </source>
</evidence>
<dbReference type="KEGG" id="stai:STAIW_v1c11040"/>
<dbReference type="HAMAP" id="MF_00227">
    <property type="entry name" value="RNase_P"/>
    <property type="match status" value="1"/>
</dbReference>
<comment type="function">
    <text evidence="1 7">RNaseP catalyzes the removal of the 5'-leader sequence from pre-tRNA to produce the mature 5'-terminus. It can also cleave other RNA substrates such as 4.5S RNA. The protein component plays an auxiliary but essential role in vivo by binding to the 5'-leader sequence and broadening the substrate specificity of the ribozyme.</text>
</comment>
<dbReference type="GO" id="GO:0042781">
    <property type="term" value="F:3'-tRNA processing endoribonuclease activity"/>
    <property type="evidence" value="ECO:0007669"/>
    <property type="project" value="TreeGrafter"/>
</dbReference>
<dbReference type="PROSITE" id="PS00648">
    <property type="entry name" value="RIBONUCLEASE_P"/>
    <property type="match status" value="1"/>
</dbReference>
<dbReference type="GO" id="GO:0004526">
    <property type="term" value="F:ribonuclease P activity"/>
    <property type="evidence" value="ECO:0007669"/>
    <property type="project" value="UniProtKB-UniRule"/>
</dbReference>
<dbReference type="HOGENOM" id="CLU_117179_9_1_14"/>
<comment type="similarity">
    <text evidence="7">Belongs to the RnpA family.</text>
</comment>
<evidence type="ECO:0000256" key="2">
    <source>
        <dbReference type="ARBA" id="ARBA00022694"/>
    </source>
</evidence>
<evidence type="ECO:0000256" key="6">
    <source>
        <dbReference type="ARBA" id="ARBA00022884"/>
    </source>
</evidence>
<name>S5M112_9MOLU</name>
<dbReference type="InterPro" id="IPR020539">
    <property type="entry name" value="RNase_P_CS"/>
</dbReference>
<dbReference type="InterPro" id="IPR020568">
    <property type="entry name" value="Ribosomal_Su5_D2-typ_SF"/>
</dbReference>
<dbReference type="Pfam" id="PF00825">
    <property type="entry name" value="Ribonuclease_P"/>
    <property type="match status" value="1"/>
</dbReference>
<dbReference type="STRING" id="1276220.STAIW_v1c11040"/>
<dbReference type="RefSeq" id="WP_020834826.1">
    <property type="nucleotide sequence ID" value="NC_021846.1"/>
</dbReference>
<dbReference type="PANTHER" id="PTHR33992">
    <property type="entry name" value="RIBONUCLEASE P PROTEIN COMPONENT"/>
    <property type="match status" value="1"/>
</dbReference>
<evidence type="ECO:0000256" key="4">
    <source>
        <dbReference type="ARBA" id="ARBA00022759"/>
    </source>
</evidence>
<dbReference type="GO" id="GO:0030677">
    <property type="term" value="C:ribonuclease P complex"/>
    <property type="evidence" value="ECO:0007669"/>
    <property type="project" value="TreeGrafter"/>
</dbReference>
<reference evidence="9 10" key="1">
    <citation type="journal article" date="2013" name="Genome Biol. Evol.">
        <title>Comparison of metabolic capacities and inference of gene content evolution in mosquito-associated Spiroplasma diminutum and S. taiwanense.</title>
        <authorList>
            <person name="Lo W.S."/>
            <person name="Ku C."/>
            <person name="Chen L.L."/>
            <person name="Chang T.H."/>
            <person name="Kuo C.H."/>
        </authorList>
    </citation>
    <scope>NUCLEOTIDE SEQUENCE [LARGE SCALE GENOMIC DNA]</scope>
    <source>
        <strain evidence="9">CT-1</strain>
    </source>
</reference>
<keyword evidence="10" id="KW-1185">Reference proteome</keyword>
<dbReference type="GO" id="GO:0000049">
    <property type="term" value="F:tRNA binding"/>
    <property type="evidence" value="ECO:0007669"/>
    <property type="project" value="UniProtKB-UniRule"/>
</dbReference>
<organism evidence="9 10">
    <name type="scientific">Spiroplasma taiwanense CT-1</name>
    <dbReference type="NCBI Taxonomy" id="1276220"/>
    <lineage>
        <taxon>Bacteria</taxon>
        <taxon>Bacillati</taxon>
        <taxon>Mycoplasmatota</taxon>
        <taxon>Mollicutes</taxon>
        <taxon>Entomoplasmatales</taxon>
        <taxon>Spiroplasmataceae</taxon>
        <taxon>Spiroplasma</taxon>
    </lineage>
</organism>
<dbReference type="eggNOG" id="COG0594">
    <property type="taxonomic scope" value="Bacteria"/>
</dbReference>
<gene>
    <name evidence="7 9" type="primary">rnpA</name>
    <name evidence="9" type="ORF">STAIW_v1c11040</name>
</gene>
<keyword evidence="6 7" id="KW-0694">RNA-binding</keyword>
<dbReference type="InterPro" id="IPR014721">
    <property type="entry name" value="Ribsml_uS5_D2-typ_fold_subgr"/>
</dbReference>
<sequence length="109" mass="13031">MKNKNIIKKNYEFQKIISARKSNKNKSYIVFFKKNEVKRLRYGISVGKKIGNAILRNKIKRQIRSMIYIILQESNDKNFDVVIIARQKFLNNSYDFNLIELQKIISLME</sequence>
<accession>S5M112</accession>
<dbReference type="Proteomes" id="UP000014984">
    <property type="component" value="Chromosome"/>
</dbReference>
<dbReference type="GO" id="GO:0001682">
    <property type="term" value="P:tRNA 5'-leader removal"/>
    <property type="evidence" value="ECO:0007669"/>
    <property type="project" value="UniProtKB-UniRule"/>
</dbReference>
<evidence type="ECO:0000313" key="10">
    <source>
        <dbReference type="Proteomes" id="UP000014984"/>
    </source>
</evidence>
<dbReference type="EMBL" id="CP005074">
    <property type="protein sequence ID" value="AGR41687.1"/>
    <property type="molecule type" value="Genomic_DNA"/>
</dbReference>
<keyword evidence="2 7" id="KW-0819">tRNA processing</keyword>
<dbReference type="NCBIfam" id="TIGR00188">
    <property type="entry name" value="rnpA"/>
    <property type="match status" value="1"/>
</dbReference>
<dbReference type="EC" id="3.1.26.5" evidence="7 8"/>
<evidence type="ECO:0000256" key="3">
    <source>
        <dbReference type="ARBA" id="ARBA00022722"/>
    </source>
</evidence>
<evidence type="ECO:0000256" key="1">
    <source>
        <dbReference type="ARBA" id="ARBA00002663"/>
    </source>
</evidence>
<evidence type="ECO:0000256" key="7">
    <source>
        <dbReference type="HAMAP-Rule" id="MF_00227"/>
    </source>
</evidence>
<evidence type="ECO:0000313" key="9">
    <source>
        <dbReference type="EMBL" id="AGR41687.1"/>
    </source>
</evidence>
<dbReference type="OrthoDB" id="9810867at2"/>
<evidence type="ECO:0000256" key="8">
    <source>
        <dbReference type="NCBIfam" id="TIGR00188"/>
    </source>
</evidence>
<comment type="catalytic activity">
    <reaction evidence="7">
        <text>Endonucleolytic cleavage of RNA, removing 5'-extranucleotides from tRNA precursor.</text>
        <dbReference type="EC" id="3.1.26.5"/>
    </reaction>
</comment>